<evidence type="ECO:0000313" key="3">
    <source>
        <dbReference type="Proteomes" id="UP001176961"/>
    </source>
</evidence>
<sequence length="161" mass="17598">MLQLFVIAITCSVAHGMTYTACTSGGKYLESAFACEDISPAAVCTKFYFKANMAKAGDTGERHPNCYTDGTAASPTANKEILQAALDSCPKTCGLCCMSAKFDCEDDKNFGCAKMAALPKRKLGPGFPIGREMSENVWAVRPEKPRMRRYTGWLREISVQR</sequence>
<protein>
    <recommendedName>
        <fullName evidence="4">ShKT domain-containing protein</fullName>
    </recommendedName>
</protein>
<evidence type="ECO:0000256" key="1">
    <source>
        <dbReference type="SAM" id="SignalP"/>
    </source>
</evidence>
<dbReference type="EMBL" id="CATQJL010000305">
    <property type="protein sequence ID" value="CAJ0604113.1"/>
    <property type="molecule type" value="Genomic_DNA"/>
</dbReference>
<keyword evidence="3" id="KW-1185">Reference proteome</keyword>
<organism evidence="2 3">
    <name type="scientific">Cylicocyclus nassatus</name>
    <name type="common">Nematode worm</name>
    <dbReference type="NCBI Taxonomy" id="53992"/>
    <lineage>
        <taxon>Eukaryota</taxon>
        <taxon>Metazoa</taxon>
        <taxon>Ecdysozoa</taxon>
        <taxon>Nematoda</taxon>
        <taxon>Chromadorea</taxon>
        <taxon>Rhabditida</taxon>
        <taxon>Rhabditina</taxon>
        <taxon>Rhabditomorpha</taxon>
        <taxon>Strongyloidea</taxon>
        <taxon>Strongylidae</taxon>
        <taxon>Cylicocyclus</taxon>
    </lineage>
</organism>
<dbReference type="Proteomes" id="UP001176961">
    <property type="component" value="Unassembled WGS sequence"/>
</dbReference>
<name>A0AA36MB85_CYLNA</name>
<reference evidence="2" key="1">
    <citation type="submission" date="2023-07" db="EMBL/GenBank/DDBJ databases">
        <authorList>
            <consortium name="CYATHOMIX"/>
        </authorList>
    </citation>
    <scope>NUCLEOTIDE SEQUENCE</scope>
    <source>
        <strain evidence="2">N/A</strain>
    </source>
</reference>
<dbReference type="AlphaFoldDB" id="A0AA36MB85"/>
<keyword evidence="1" id="KW-0732">Signal</keyword>
<accession>A0AA36MB85</accession>
<proteinExistence type="predicted"/>
<evidence type="ECO:0000313" key="2">
    <source>
        <dbReference type="EMBL" id="CAJ0604113.1"/>
    </source>
</evidence>
<feature type="chain" id="PRO_5041204213" description="ShKT domain-containing protein" evidence="1">
    <location>
        <begin position="17"/>
        <end position="161"/>
    </location>
</feature>
<evidence type="ECO:0008006" key="4">
    <source>
        <dbReference type="Google" id="ProtNLM"/>
    </source>
</evidence>
<feature type="signal peptide" evidence="1">
    <location>
        <begin position="1"/>
        <end position="16"/>
    </location>
</feature>
<gene>
    <name evidence="2" type="ORF">CYNAS_LOCUS16096</name>
</gene>
<comment type="caution">
    <text evidence="2">The sequence shown here is derived from an EMBL/GenBank/DDBJ whole genome shotgun (WGS) entry which is preliminary data.</text>
</comment>